<organism evidence="1 2">
    <name type="scientific">Macrosiphum euphorbiae</name>
    <name type="common">potato aphid</name>
    <dbReference type="NCBI Taxonomy" id="13131"/>
    <lineage>
        <taxon>Eukaryota</taxon>
        <taxon>Metazoa</taxon>
        <taxon>Ecdysozoa</taxon>
        <taxon>Arthropoda</taxon>
        <taxon>Hexapoda</taxon>
        <taxon>Insecta</taxon>
        <taxon>Pterygota</taxon>
        <taxon>Neoptera</taxon>
        <taxon>Paraneoptera</taxon>
        <taxon>Hemiptera</taxon>
        <taxon>Sternorrhyncha</taxon>
        <taxon>Aphidomorpha</taxon>
        <taxon>Aphidoidea</taxon>
        <taxon>Aphididae</taxon>
        <taxon>Macrosiphini</taxon>
        <taxon>Macrosiphum</taxon>
    </lineage>
</organism>
<evidence type="ECO:0000313" key="1">
    <source>
        <dbReference type="EMBL" id="CAI6342752.1"/>
    </source>
</evidence>
<evidence type="ECO:0008006" key="3">
    <source>
        <dbReference type="Google" id="ProtNLM"/>
    </source>
</evidence>
<dbReference type="SUPFAM" id="SSF54001">
    <property type="entry name" value="Cysteine proteinases"/>
    <property type="match status" value="1"/>
</dbReference>
<dbReference type="EMBL" id="CARXXK010000001">
    <property type="protein sequence ID" value="CAI6342752.1"/>
    <property type="molecule type" value="Genomic_DNA"/>
</dbReference>
<name>A0AAV0VIG9_9HEMI</name>
<dbReference type="AlphaFoldDB" id="A0AAV0VIG9"/>
<keyword evidence="2" id="KW-1185">Reference proteome</keyword>
<evidence type="ECO:0000313" key="2">
    <source>
        <dbReference type="Proteomes" id="UP001160148"/>
    </source>
</evidence>
<dbReference type="Proteomes" id="UP001160148">
    <property type="component" value="Unassembled WGS sequence"/>
</dbReference>
<comment type="caution">
    <text evidence="1">The sequence shown here is derived from an EMBL/GenBank/DDBJ whole genome shotgun (WGS) entry which is preliminary data.</text>
</comment>
<gene>
    <name evidence="1" type="ORF">MEUPH1_LOCUS107</name>
</gene>
<accession>A0AAV0VIG9</accession>
<sequence>MPKQPSICQTNLVETILNRKKDIFNTSTQSIWGPSHDCWKDISNDLNNIVSSKYIYTVVKQNRFDILKQLNFSENISEIENKTETIISSSSDTDENEPQTLEFTITLSAQEWKLVYDSERRIYKRNDRNNGVREYDVLIPFQWTNIINDHFFEQTKKPCKMVYKYAKIYAMGNIYLKMSGNCAACQSIFKGLIQNAPEPDSRVIIQCSYVGLFEYCTSGLKRRIIGEKKDEFSNKLIQQNMSASYIQKMESKKIMTYGDPEPSSLPSLNALRVLKYKRRQKDKLHQDSILALALLKGIAPFNQIIQDIGYDRFFLHYWTTTEINTYRLYTKQNKLPRVSIDATGGLTKKLNMISGRESSSIFLYEIGVMDFKSKCQFTAAHMLSERHDSNSISYWLTEWSRANIVLPKIVVTDQSLALMMAVVKSFTQYSSLSKYLAVCSSLILKESSELPACMLRNDFNHVMHVISSWPEIKSCKYRIKNFYLRSIGLLIASTDFDDIKYILRNIFIIALSEEQGLNPNGLPNPCQNAKNYLKQRISTHIILDINENPLQTDNNEEIINECTDSTVIVPTDLTQNNIFEELQSVYNTCLDMCNNTSSQGDDLNAFHNESLPKRILDFCKLLPCWSAVMTPIFKYGDITESSSTSESLFNDLKNRVFQHKTLPLRVDEFVHDHISYITGSMNIIGAKLKVNDQNIGKEVDDEISNVPTIETKSFDNDMNKPHLIEDNNTPIIKECFEPINQEFENEITSIALITDNVNEVENWKGLGEPKKKIKRGNYLDKDPTVLHYNEESNTKSPIVGILRNGSIPDLRSITVDSLTYTLTNTCAFDSIFQILCCSFVDSIKYSEFVTSNKSLKLYELVAHSIRDGVNVQSYKKRAIILTDIFLKNIREKQPQRPSVGLIHLDCASTANFMFQSLFIDFPSFKEYRSCENCGFKKEIVEKTIVANLPTDNLTFIQDIIYNRFSDDLHKCEFCNFFSSKSDYTIENHLFIEIIAPSSDHQRSVQNFDLSIILSTIPQKIDILKKTYTLRGAVSFQAPMSKLKNAVGHYIGYCWRESIDKWERYDDLQRSVKTVRSSSIAKDCQFLIYTL</sequence>
<dbReference type="InterPro" id="IPR038765">
    <property type="entry name" value="Papain-like_cys_pep_sf"/>
</dbReference>
<reference evidence="1 2" key="1">
    <citation type="submission" date="2023-01" db="EMBL/GenBank/DDBJ databases">
        <authorList>
            <person name="Whitehead M."/>
        </authorList>
    </citation>
    <scope>NUCLEOTIDE SEQUENCE [LARGE SCALE GENOMIC DNA]</scope>
</reference>
<protein>
    <recommendedName>
        <fullName evidence="3">USP domain-containing protein</fullName>
    </recommendedName>
</protein>
<proteinExistence type="predicted"/>